<sequence>MKSKEKEFLALITSNKGIIRKVSRTYMDTPDDQADLEQEIIYQLWKSFDSFQQQSSFSTWMYRVALNTALVFFKKDRRKIIVQEEPPPDMPSDENPTAVKELQLAHFYRAVQKLERIEKALVLLHLENYSHKEIGENLGISEGNARIKLSRAKEKLKTLIKQQGYEF</sequence>
<name>A0A1H4ABS8_9BACT</name>
<dbReference type="InterPro" id="IPR013249">
    <property type="entry name" value="RNA_pol_sigma70_r4_t2"/>
</dbReference>
<evidence type="ECO:0000256" key="2">
    <source>
        <dbReference type="ARBA" id="ARBA00023015"/>
    </source>
</evidence>
<dbReference type="PANTHER" id="PTHR43133">
    <property type="entry name" value="RNA POLYMERASE ECF-TYPE SIGMA FACTO"/>
    <property type="match status" value="1"/>
</dbReference>
<dbReference type="InterPro" id="IPR013325">
    <property type="entry name" value="RNA_pol_sigma_r2"/>
</dbReference>
<dbReference type="RefSeq" id="WP_089760360.1">
    <property type="nucleotide sequence ID" value="NZ_BKAT01000014.1"/>
</dbReference>
<proteinExistence type="inferred from homology"/>
<evidence type="ECO:0000256" key="1">
    <source>
        <dbReference type="ARBA" id="ARBA00010641"/>
    </source>
</evidence>
<reference evidence="8" key="1">
    <citation type="submission" date="2016-10" db="EMBL/GenBank/DDBJ databases">
        <authorList>
            <person name="Varghese N."/>
            <person name="Submissions S."/>
        </authorList>
    </citation>
    <scope>NUCLEOTIDE SEQUENCE [LARGE SCALE GENOMIC DNA]</scope>
    <source>
        <strain evidence="8">DSM 23920</strain>
    </source>
</reference>
<protein>
    <submittedName>
        <fullName evidence="7">RNA polymerase sigma-70 factor, ECF subfamily</fullName>
    </submittedName>
</protein>
<evidence type="ECO:0000259" key="5">
    <source>
        <dbReference type="Pfam" id="PF04542"/>
    </source>
</evidence>
<dbReference type="InterPro" id="IPR007627">
    <property type="entry name" value="RNA_pol_sigma70_r2"/>
</dbReference>
<feature type="domain" description="RNA polymerase sigma-70 region 2" evidence="5">
    <location>
        <begin position="11"/>
        <end position="78"/>
    </location>
</feature>
<dbReference type="Gene3D" id="1.10.10.10">
    <property type="entry name" value="Winged helix-like DNA-binding domain superfamily/Winged helix DNA-binding domain"/>
    <property type="match status" value="1"/>
</dbReference>
<dbReference type="PANTHER" id="PTHR43133:SF45">
    <property type="entry name" value="RNA POLYMERASE ECF-TYPE SIGMA FACTOR"/>
    <property type="match status" value="1"/>
</dbReference>
<dbReference type="GO" id="GO:0006352">
    <property type="term" value="P:DNA-templated transcription initiation"/>
    <property type="evidence" value="ECO:0007669"/>
    <property type="project" value="InterPro"/>
</dbReference>
<dbReference type="InterPro" id="IPR039425">
    <property type="entry name" value="RNA_pol_sigma-70-like"/>
</dbReference>
<dbReference type="Pfam" id="PF04542">
    <property type="entry name" value="Sigma70_r2"/>
    <property type="match status" value="1"/>
</dbReference>
<dbReference type="OrthoDB" id="9780326at2"/>
<dbReference type="GO" id="GO:0003677">
    <property type="term" value="F:DNA binding"/>
    <property type="evidence" value="ECO:0007669"/>
    <property type="project" value="InterPro"/>
</dbReference>
<evidence type="ECO:0000256" key="4">
    <source>
        <dbReference type="ARBA" id="ARBA00023163"/>
    </source>
</evidence>
<dbReference type="Gene3D" id="1.10.1740.10">
    <property type="match status" value="1"/>
</dbReference>
<dbReference type="InterPro" id="IPR036388">
    <property type="entry name" value="WH-like_DNA-bd_sf"/>
</dbReference>
<accession>A0A1H4ABS8</accession>
<evidence type="ECO:0000256" key="3">
    <source>
        <dbReference type="ARBA" id="ARBA00023082"/>
    </source>
</evidence>
<evidence type="ECO:0000313" key="8">
    <source>
        <dbReference type="Proteomes" id="UP000199656"/>
    </source>
</evidence>
<gene>
    <name evidence="7" type="ORF">SAMN05660909_01589</name>
</gene>
<dbReference type="SUPFAM" id="SSF88946">
    <property type="entry name" value="Sigma2 domain of RNA polymerase sigma factors"/>
    <property type="match status" value="1"/>
</dbReference>
<keyword evidence="4" id="KW-0804">Transcription</keyword>
<organism evidence="7 8">
    <name type="scientific">Chitinophaga terrae</name>
    <name type="common">ex Kim and Jung 2007</name>
    <dbReference type="NCBI Taxonomy" id="408074"/>
    <lineage>
        <taxon>Bacteria</taxon>
        <taxon>Pseudomonadati</taxon>
        <taxon>Bacteroidota</taxon>
        <taxon>Chitinophagia</taxon>
        <taxon>Chitinophagales</taxon>
        <taxon>Chitinophagaceae</taxon>
        <taxon>Chitinophaga</taxon>
    </lineage>
</organism>
<dbReference type="SUPFAM" id="SSF88659">
    <property type="entry name" value="Sigma3 and sigma4 domains of RNA polymerase sigma factors"/>
    <property type="match status" value="1"/>
</dbReference>
<dbReference type="STRING" id="408074.SAMN05660909_01589"/>
<dbReference type="AlphaFoldDB" id="A0A1H4ABS8"/>
<dbReference type="NCBIfam" id="TIGR02937">
    <property type="entry name" value="sigma70-ECF"/>
    <property type="match status" value="1"/>
</dbReference>
<comment type="similarity">
    <text evidence="1">Belongs to the sigma-70 factor family. ECF subfamily.</text>
</comment>
<dbReference type="Proteomes" id="UP000199656">
    <property type="component" value="Unassembled WGS sequence"/>
</dbReference>
<dbReference type="EMBL" id="FNRL01000005">
    <property type="protein sequence ID" value="SEA33370.1"/>
    <property type="molecule type" value="Genomic_DNA"/>
</dbReference>
<dbReference type="InterPro" id="IPR013324">
    <property type="entry name" value="RNA_pol_sigma_r3/r4-like"/>
</dbReference>
<keyword evidence="3" id="KW-0731">Sigma factor</keyword>
<evidence type="ECO:0000259" key="6">
    <source>
        <dbReference type="Pfam" id="PF08281"/>
    </source>
</evidence>
<keyword evidence="2" id="KW-0805">Transcription regulation</keyword>
<keyword evidence="8" id="KW-1185">Reference proteome</keyword>
<feature type="domain" description="RNA polymerase sigma factor 70 region 4 type 2" evidence="6">
    <location>
        <begin position="107"/>
        <end position="156"/>
    </location>
</feature>
<dbReference type="GO" id="GO:0016987">
    <property type="term" value="F:sigma factor activity"/>
    <property type="evidence" value="ECO:0007669"/>
    <property type="project" value="UniProtKB-KW"/>
</dbReference>
<evidence type="ECO:0000313" key="7">
    <source>
        <dbReference type="EMBL" id="SEA33370.1"/>
    </source>
</evidence>
<dbReference type="InterPro" id="IPR014284">
    <property type="entry name" value="RNA_pol_sigma-70_dom"/>
</dbReference>
<dbReference type="Pfam" id="PF08281">
    <property type="entry name" value="Sigma70_r4_2"/>
    <property type="match status" value="1"/>
</dbReference>